<evidence type="ECO:0000313" key="1">
    <source>
        <dbReference type="EMBL" id="JAH30249.1"/>
    </source>
</evidence>
<accession>A0A0E9RMG4</accession>
<reference evidence="1" key="2">
    <citation type="journal article" date="2015" name="Fish Shellfish Immunol.">
        <title>Early steps in the European eel (Anguilla anguilla)-Vibrio vulnificus interaction in the gills: Role of the RtxA13 toxin.</title>
        <authorList>
            <person name="Callol A."/>
            <person name="Pajuelo D."/>
            <person name="Ebbesson L."/>
            <person name="Teles M."/>
            <person name="MacKenzie S."/>
            <person name="Amaro C."/>
        </authorList>
    </citation>
    <scope>NUCLEOTIDE SEQUENCE</scope>
</reference>
<dbReference type="EMBL" id="GBXM01078328">
    <property type="protein sequence ID" value="JAH30249.1"/>
    <property type="molecule type" value="Transcribed_RNA"/>
</dbReference>
<protein>
    <submittedName>
        <fullName evidence="1">Uncharacterized protein</fullName>
    </submittedName>
</protein>
<name>A0A0E9RMG4_ANGAN</name>
<sequence length="58" mass="6774">MDYIDKCRFSFGQSVFLRLHLSYLYCTSCWECKWWAYSADDITSWPPPPQICSPAGVC</sequence>
<proteinExistence type="predicted"/>
<organism evidence="1">
    <name type="scientific">Anguilla anguilla</name>
    <name type="common">European freshwater eel</name>
    <name type="synonym">Muraena anguilla</name>
    <dbReference type="NCBI Taxonomy" id="7936"/>
    <lineage>
        <taxon>Eukaryota</taxon>
        <taxon>Metazoa</taxon>
        <taxon>Chordata</taxon>
        <taxon>Craniata</taxon>
        <taxon>Vertebrata</taxon>
        <taxon>Euteleostomi</taxon>
        <taxon>Actinopterygii</taxon>
        <taxon>Neopterygii</taxon>
        <taxon>Teleostei</taxon>
        <taxon>Anguilliformes</taxon>
        <taxon>Anguillidae</taxon>
        <taxon>Anguilla</taxon>
    </lineage>
</organism>
<reference evidence="1" key="1">
    <citation type="submission" date="2014-11" db="EMBL/GenBank/DDBJ databases">
        <authorList>
            <person name="Amaro Gonzalez C."/>
        </authorList>
    </citation>
    <scope>NUCLEOTIDE SEQUENCE</scope>
</reference>
<dbReference type="AlphaFoldDB" id="A0A0E9RMG4"/>